<keyword evidence="2" id="KW-1185">Reference proteome</keyword>
<gene>
    <name evidence="1" type="ORF">MCOR_33612</name>
</gene>
<sequence length="177" mass="20507">METDLTFNDGNEIGSRIDFSNFINSCGMSWVHEQTYTLVMMDEARCLERLVEQRSHRISYTRLLSWEIGPAYPTCRRRKRKNKKQDSLEFQKDSSGCFVQDKSHRPDTSLQSIETKSIESDISSESDNTYYSEDESQLQDNNFIKADELSDAFEDGSVEMILTLKKIVKKTSKNLMS</sequence>
<reference evidence="1 2" key="1">
    <citation type="submission" date="2020-06" db="EMBL/GenBank/DDBJ databases">
        <authorList>
            <person name="Li R."/>
            <person name="Bekaert M."/>
        </authorList>
    </citation>
    <scope>NUCLEOTIDE SEQUENCE [LARGE SCALE GENOMIC DNA]</scope>
    <source>
        <strain evidence="2">wild</strain>
    </source>
</reference>
<accession>A0A6J8CSA9</accession>
<evidence type="ECO:0000313" key="2">
    <source>
        <dbReference type="Proteomes" id="UP000507470"/>
    </source>
</evidence>
<name>A0A6J8CSA9_MYTCO</name>
<dbReference type="EMBL" id="CACVKT020006000">
    <property type="protein sequence ID" value="CAC5399343.1"/>
    <property type="molecule type" value="Genomic_DNA"/>
</dbReference>
<dbReference type="Proteomes" id="UP000507470">
    <property type="component" value="Unassembled WGS sequence"/>
</dbReference>
<dbReference type="AlphaFoldDB" id="A0A6J8CSA9"/>
<organism evidence="1 2">
    <name type="scientific">Mytilus coruscus</name>
    <name type="common">Sea mussel</name>
    <dbReference type="NCBI Taxonomy" id="42192"/>
    <lineage>
        <taxon>Eukaryota</taxon>
        <taxon>Metazoa</taxon>
        <taxon>Spiralia</taxon>
        <taxon>Lophotrochozoa</taxon>
        <taxon>Mollusca</taxon>
        <taxon>Bivalvia</taxon>
        <taxon>Autobranchia</taxon>
        <taxon>Pteriomorphia</taxon>
        <taxon>Mytilida</taxon>
        <taxon>Mytiloidea</taxon>
        <taxon>Mytilidae</taxon>
        <taxon>Mytilinae</taxon>
        <taxon>Mytilus</taxon>
    </lineage>
</organism>
<protein>
    <submittedName>
        <fullName evidence="1">Uncharacterized protein</fullName>
    </submittedName>
</protein>
<evidence type="ECO:0000313" key="1">
    <source>
        <dbReference type="EMBL" id="CAC5399343.1"/>
    </source>
</evidence>
<proteinExistence type="predicted"/>